<evidence type="ECO:0000259" key="5">
    <source>
        <dbReference type="PROSITE" id="PS50893"/>
    </source>
</evidence>
<dbReference type="AlphaFoldDB" id="A0AAJ1PSN3"/>
<dbReference type="InterPro" id="IPR003593">
    <property type="entry name" value="AAA+_ATPase"/>
</dbReference>
<dbReference type="InterPro" id="IPR017871">
    <property type="entry name" value="ABC_transporter-like_CS"/>
</dbReference>
<dbReference type="SMART" id="SM00382">
    <property type="entry name" value="AAA"/>
    <property type="match status" value="1"/>
</dbReference>
<proteinExistence type="inferred from homology"/>
<evidence type="ECO:0000256" key="4">
    <source>
        <dbReference type="ARBA" id="ARBA00022840"/>
    </source>
</evidence>
<dbReference type="InterPro" id="IPR027417">
    <property type="entry name" value="P-loop_NTPase"/>
</dbReference>
<dbReference type="PANTHER" id="PTHR42798">
    <property type="entry name" value="LIPOPROTEIN-RELEASING SYSTEM ATP-BINDING PROTEIN LOLD"/>
    <property type="match status" value="1"/>
</dbReference>
<dbReference type="PANTHER" id="PTHR42798:SF2">
    <property type="entry name" value="ABC TRANSPORTER ATP-BINDING PROTEIN MG467-RELATED"/>
    <property type="match status" value="1"/>
</dbReference>
<evidence type="ECO:0000256" key="3">
    <source>
        <dbReference type="ARBA" id="ARBA00022741"/>
    </source>
</evidence>
<comment type="caution">
    <text evidence="6">The sequence shown here is derived from an EMBL/GenBank/DDBJ whole genome shotgun (WGS) entry which is preliminary data.</text>
</comment>
<evidence type="ECO:0000313" key="6">
    <source>
        <dbReference type="EMBL" id="MDJ1645487.1"/>
    </source>
</evidence>
<keyword evidence="3" id="KW-0547">Nucleotide-binding</keyword>
<dbReference type="InterPro" id="IPR003439">
    <property type="entry name" value="ABC_transporter-like_ATP-bd"/>
</dbReference>
<dbReference type="EMBL" id="JASDDP010000002">
    <property type="protein sequence ID" value="MDJ1645487.1"/>
    <property type="molecule type" value="Genomic_DNA"/>
</dbReference>
<gene>
    <name evidence="6" type="ORF">QLQ80_00065</name>
</gene>
<keyword evidence="2" id="KW-0813">Transport</keyword>
<accession>A0AAJ1PSN3</accession>
<protein>
    <submittedName>
        <fullName evidence="6">ABC transporter ATP-binding protein</fullName>
    </submittedName>
</protein>
<dbReference type="Pfam" id="PF00005">
    <property type="entry name" value="ABC_tran"/>
    <property type="match status" value="1"/>
</dbReference>
<evidence type="ECO:0000313" key="7">
    <source>
        <dbReference type="Proteomes" id="UP001224428"/>
    </source>
</evidence>
<dbReference type="PROSITE" id="PS00211">
    <property type="entry name" value="ABC_TRANSPORTER_1"/>
    <property type="match status" value="1"/>
</dbReference>
<dbReference type="InterPro" id="IPR017911">
    <property type="entry name" value="MacB-like_ATP-bd"/>
</dbReference>
<sequence>MVKKLIKKISLKLFNKNNFDEGTIDKLILSKDKIIINKPIAKYLNLVNKTKKPFSSINQFKLFINRKDLTFNRNIYSEEINVIFDEIITKIFNKNINMMNKGIKCNLSYPLSLNKSFEIVTITKDKDFIILNIKIFIDVEEKKNPYIEKINDEIIIKGNNVSKFYVNDSEITKVLDNISFEIKKGEYVAIYGKSGSGKSTLLNLISGLDRPTAGSIINNGVNIETLSDSKLTWFRRNNISFIFQSYYLLENLSAYDNVLSGSYLQKDKEKVLDIDKLFSEYDIDNIKYKFPATMSGGQQQRVSILRALIKNSPVIIADEPTGALDPETTKIVLTSLDKMNKEYNTTIIMVTHDEPISRLANKIIYIEEGKIAEIKINNNPATIEQLGYSK</sequence>
<evidence type="ECO:0000256" key="2">
    <source>
        <dbReference type="ARBA" id="ARBA00022448"/>
    </source>
</evidence>
<evidence type="ECO:0000256" key="1">
    <source>
        <dbReference type="ARBA" id="ARBA00005417"/>
    </source>
</evidence>
<reference evidence="6" key="1">
    <citation type="submission" date="2023-05" db="EMBL/GenBank/DDBJ databases">
        <title>Mycoplasma phocimorsus sp. nov., isolated from Scandinavian patients with seal finger or septic arthritis after contact with seals.</title>
        <authorList>
            <person name="Skafte-Holm A."/>
            <person name="Pedersen T.R."/>
            <person name="Froelund M."/>
            <person name="Stegger M."/>
            <person name="Qvortrup K."/>
            <person name="Michaels D.L."/>
            <person name="Brown D.R."/>
            <person name="Jensen J.S."/>
        </authorList>
    </citation>
    <scope>NUCLEOTIDE SEQUENCE</scope>
    <source>
        <strain evidence="6">M5725</strain>
    </source>
</reference>
<name>A0AAJ1PSN3_9MOLU</name>
<comment type="similarity">
    <text evidence="1">Belongs to the ABC transporter superfamily.</text>
</comment>
<keyword evidence="4 6" id="KW-0067">ATP-binding</keyword>
<dbReference type="GO" id="GO:0016887">
    <property type="term" value="F:ATP hydrolysis activity"/>
    <property type="evidence" value="ECO:0007669"/>
    <property type="project" value="InterPro"/>
</dbReference>
<organism evidence="6 7">
    <name type="scientific">Mycoplasma phocimorsus</name>
    <dbReference type="NCBI Taxonomy" id="3045839"/>
    <lineage>
        <taxon>Bacteria</taxon>
        <taxon>Bacillati</taxon>
        <taxon>Mycoplasmatota</taxon>
        <taxon>Mollicutes</taxon>
        <taxon>Mycoplasmataceae</taxon>
        <taxon>Mycoplasma</taxon>
    </lineage>
</organism>
<dbReference type="Gene3D" id="3.40.50.300">
    <property type="entry name" value="P-loop containing nucleotide triphosphate hydrolases"/>
    <property type="match status" value="1"/>
</dbReference>
<keyword evidence="7" id="KW-1185">Reference proteome</keyword>
<dbReference type="Proteomes" id="UP001224428">
    <property type="component" value="Unassembled WGS sequence"/>
</dbReference>
<dbReference type="PROSITE" id="PS50893">
    <property type="entry name" value="ABC_TRANSPORTER_2"/>
    <property type="match status" value="1"/>
</dbReference>
<dbReference type="CDD" id="cd03255">
    <property type="entry name" value="ABC_MJ0796_LolCDE_FtsE"/>
    <property type="match status" value="1"/>
</dbReference>
<dbReference type="RefSeq" id="WP_283823484.1">
    <property type="nucleotide sequence ID" value="NZ_JASDAY010000016.1"/>
</dbReference>
<dbReference type="SUPFAM" id="SSF52540">
    <property type="entry name" value="P-loop containing nucleoside triphosphate hydrolases"/>
    <property type="match status" value="1"/>
</dbReference>
<feature type="domain" description="ABC transporter" evidence="5">
    <location>
        <begin position="156"/>
        <end position="389"/>
    </location>
</feature>
<dbReference type="GO" id="GO:0005524">
    <property type="term" value="F:ATP binding"/>
    <property type="evidence" value="ECO:0007669"/>
    <property type="project" value="UniProtKB-KW"/>
</dbReference>